<dbReference type="SUPFAM" id="SSF54862">
    <property type="entry name" value="4Fe-4S ferredoxins"/>
    <property type="match status" value="1"/>
</dbReference>
<evidence type="ECO:0000256" key="2">
    <source>
        <dbReference type="ARBA" id="ARBA00022723"/>
    </source>
</evidence>
<feature type="domain" description="4Fe-4S ferredoxin-type" evidence="5">
    <location>
        <begin position="128"/>
        <end position="155"/>
    </location>
</feature>
<evidence type="ECO:0000313" key="7">
    <source>
        <dbReference type="Proteomes" id="UP000462621"/>
    </source>
</evidence>
<dbReference type="GO" id="GO:0046872">
    <property type="term" value="F:metal ion binding"/>
    <property type="evidence" value="ECO:0007669"/>
    <property type="project" value="UniProtKB-KW"/>
</dbReference>
<evidence type="ECO:0000313" key="6">
    <source>
        <dbReference type="EMBL" id="MZI95009.1"/>
    </source>
</evidence>
<proteinExistence type="predicted"/>
<keyword evidence="1" id="KW-0004">4Fe-4S</keyword>
<dbReference type="InterPro" id="IPR017896">
    <property type="entry name" value="4Fe4S_Fe-S-bd"/>
</dbReference>
<dbReference type="Pfam" id="PF00037">
    <property type="entry name" value="Fer4"/>
    <property type="match status" value="1"/>
</dbReference>
<keyword evidence="7" id="KW-1185">Reference proteome</keyword>
<dbReference type="PROSITE" id="PS00198">
    <property type="entry name" value="4FE4S_FER_1"/>
    <property type="match status" value="1"/>
</dbReference>
<keyword evidence="4" id="KW-0411">Iron-sulfur</keyword>
<protein>
    <recommendedName>
        <fullName evidence="5">4Fe-4S ferredoxin-type domain-containing protein</fullName>
    </recommendedName>
</protein>
<reference evidence="6 7" key="1">
    <citation type="submission" date="2019-10" db="EMBL/GenBank/DDBJ databases">
        <title>Vibrio sp. nov. isolated from a shrimp pond.</title>
        <authorList>
            <person name="Gomez-Gil B."/>
            <person name="Enciso-Ibarra J."/>
            <person name="Enciso-Ibarra K."/>
            <person name="Bolan-Mejia C."/>
        </authorList>
    </citation>
    <scope>NUCLEOTIDE SEQUENCE [LARGE SCALE GENOMIC DNA]</scope>
    <source>
        <strain evidence="6 7">CAIM 722</strain>
    </source>
</reference>
<evidence type="ECO:0000256" key="3">
    <source>
        <dbReference type="ARBA" id="ARBA00023004"/>
    </source>
</evidence>
<dbReference type="PANTHER" id="PTHR24960:SF46">
    <property type="entry name" value="FERREDOXIN-TYPE PROTEIN NAPF"/>
    <property type="match status" value="1"/>
</dbReference>
<dbReference type="EMBL" id="WEKT01000042">
    <property type="protein sequence ID" value="MZI95009.1"/>
    <property type="molecule type" value="Genomic_DNA"/>
</dbReference>
<dbReference type="PANTHER" id="PTHR24960">
    <property type="entry name" value="PHOTOSYSTEM I IRON-SULFUR CENTER-RELATED"/>
    <property type="match status" value="1"/>
</dbReference>
<dbReference type="PROSITE" id="PS51379">
    <property type="entry name" value="4FE4S_FER_2"/>
    <property type="match status" value="3"/>
</dbReference>
<keyword evidence="3" id="KW-0408">Iron</keyword>
<gene>
    <name evidence="6" type="ORF">F9817_17670</name>
</gene>
<evidence type="ECO:0000256" key="1">
    <source>
        <dbReference type="ARBA" id="ARBA00022485"/>
    </source>
</evidence>
<dbReference type="InterPro" id="IPR050157">
    <property type="entry name" value="PSI_iron-sulfur_center"/>
</dbReference>
<dbReference type="GO" id="GO:0005737">
    <property type="term" value="C:cytoplasm"/>
    <property type="evidence" value="ECO:0007669"/>
    <property type="project" value="TreeGrafter"/>
</dbReference>
<dbReference type="AlphaFoldDB" id="A0A7X4LN71"/>
<dbReference type="Pfam" id="PF13237">
    <property type="entry name" value="Fer4_10"/>
    <property type="match status" value="1"/>
</dbReference>
<dbReference type="Proteomes" id="UP000462621">
    <property type="component" value="Unassembled WGS sequence"/>
</dbReference>
<dbReference type="RefSeq" id="WP_161157493.1">
    <property type="nucleotide sequence ID" value="NZ_WEKT01000042.1"/>
</dbReference>
<accession>A0A7X4LN71</accession>
<feature type="domain" description="4Fe-4S ferredoxin-type" evidence="5">
    <location>
        <begin position="34"/>
        <end position="64"/>
    </location>
</feature>
<evidence type="ECO:0000259" key="5">
    <source>
        <dbReference type="PROSITE" id="PS51379"/>
    </source>
</evidence>
<sequence length="155" mass="16769">MTKFDPNRRALFRRLTQVPAQPVPEISYRRPPHAKEEVHFLHDCNQCGDCIQACPTNAIAMVEGFPVLTSSAHCDSCLACSMACKSNALDTSQMQVRVSSACSASLAAYCQSCKEQCSQDAIAIESGHRPEINSEQCNGCGACIPACDFNALSLH</sequence>
<comment type="caution">
    <text evidence="6">The sequence shown here is derived from an EMBL/GenBank/DDBJ whole genome shotgun (WGS) entry which is preliminary data.</text>
</comment>
<dbReference type="InterPro" id="IPR017900">
    <property type="entry name" value="4Fe4S_Fe_S_CS"/>
</dbReference>
<name>A0A7X4LN71_9VIBR</name>
<dbReference type="Gene3D" id="3.30.70.20">
    <property type="match status" value="2"/>
</dbReference>
<dbReference type="GO" id="GO:0051539">
    <property type="term" value="F:4 iron, 4 sulfur cluster binding"/>
    <property type="evidence" value="ECO:0007669"/>
    <property type="project" value="UniProtKB-KW"/>
</dbReference>
<feature type="domain" description="4Fe-4S ferredoxin-type" evidence="5">
    <location>
        <begin position="65"/>
        <end position="94"/>
    </location>
</feature>
<evidence type="ECO:0000256" key="4">
    <source>
        <dbReference type="ARBA" id="ARBA00023014"/>
    </source>
</evidence>
<organism evidence="6 7">
    <name type="scientific">Vibrio eleionomae</name>
    <dbReference type="NCBI Taxonomy" id="2653505"/>
    <lineage>
        <taxon>Bacteria</taxon>
        <taxon>Pseudomonadati</taxon>
        <taxon>Pseudomonadota</taxon>
        <taxon>Gammaproteobacteria</taxon>
        <taxon>Vibrionales</taxon>
        <taxon>Vibrionaceae</taxon>
        <taxon>Vibrio</taxon>
    </lineage>
</organism>
<keyword evidence="2" id="KW-0479">Metal-binding</keyword>